<dbReference type="AlphaFoldDB" id="A0A518GZV6"/>
<dbReference type="InterPro" id="IPR051043">
    <property type="entry name" value="Sulfatase_Mod_Factor_Kinase"/>
</dbReference>
<dbReference type="Proteomes" id="UP000317835">
    <property type="component" value="Chromosome"/>
</dbReference>
<dbReference type="Gene3D" id="3.90.1580.10">
    <property type="entry name" value="paralog of FGE (formylglycine-generating enzyme)"/>
    <property type="match status" value="1"/>
</dbReference>
<dbReference type="PANTHER" id="PTHR23150:SF35">
    <property type="entry name" value="BLL6746 PROTEIN"/>
    <property type="match status" value="1"/>
</dbReference>
<evidence type="ECO:0000313" key="5">
    <source>
        <dbReference type="Proteomes" id="UP000317835"/>
    </source>
</evidence>
<evidence type="ECO:0000256" key="2">
    <source>
        <dbReference type="SAM" id="SignalP"/>
    </source>
</evidence>
<protein>
    <submittedName>
        <fullName evidence="4">Formylglycine-generating sulfatase enzyme</fullName>
    </submittedName>
</protein>
<dbReference type="EMBL" id="CP036426">
    <property type="protein sequence ID" value="QDV34123.1"/>
    <property type="molecule type" value="Genomic_DNA"/>
</dbReference>
<keyword evidence="2" id="KW-0732">Signal</keyword>
<feature type="domain" description="Sulfatase-modifying factor enzyme-like" evidence="3">
    <location>
        <begin position="187"/>
        <end position="333"/>
    </location>
</feature>
<proteinExistence type="predicted"/>
<dbReference type="GO" id="GO:0120147">
    <property type="term" value="F:formylglycine-generating oxidase activity"/>
    <property type="evidence" value="ECO:0007669"/>
    <property type="project" value="TreeGrafter"/>
</dbReference>
<reference evidence="4 5" key="1">
    <citation type="submission" date="2019-02" db="EMBL/GenBank/DDBJ databases">
        <title>Deep-cultivation of Planctomycetes and their phenomic and genomic characterization uncovers novel biology.</title>
        <authorList>
            <person name="Wiegand S."/>
            <person name="Jogler M."/>
            <person name="Boedeker C."/>
            <person name="Pinto D."/>
            <person name="Vollmers J."/>
            <person name="Rivas-Marin E."/>
            <person name="Kohn T."/>
            <person name="Peeters S.H."/>
            <person name="Heuer A."/>
            <person name="Rast P."/>
            <person name="Oberbeckmann S."/>
            <person name="Bunk B."/>
            <person name="Jeske O."/>
            <person name="Meyerdierks A."/>
            <person name="Storesund J.E."/>
            <person name="Kallscheuer N."/>
            <person name="Luecker S."/>
            <person name="Lage O.M."/>
            <person name="Pohl T."/>
            <person name="Merkel B.J."/>
            <person name="Hornburger P."/>
            <person name="Mueller R.-W."/>
            <person name="Bruemmer F."/>
            <person name="Labrenz M."/>
            <person name="Spormann A.M."/>
            <person name="Op den Camp H."/>
            <person name="Overmann J."/>
            <person name="Amann R."/>
            <person name="Jetten M.S.M."/>
            <person name="Mascher T."/>
            <person name="Medema M.H."/>
            <person name="Devos D.P."/>
            <person name="Kaster A.-K."/>
            <person name="Ovreas L."/>
            <person name="Rohde M."/>
            <person name="Galperin M.Y."/>
            <person name="Jogler C."/>
        </authorList>
    </citation>
    <scope>NUCLEOTIDE SEQUENCE [LARGE SCALE GENOMIC DNA]</scope>
    <source>
        <strain evidence="4 5">ElP</strain>
    </source>
</reference>
<evidence type="ECO:0000256" key="1">
    <source>
        <dbReference type="SAM" id="MobiDB-lite"/>
    </source>
</evidence>
<dbReference type="InterPro" id="IPR016187">
    <property type="entry name" value="CTDL_fold"/>
</dbReference>
<organism evidence="4 5">
    <name type="scientific">Tautonia plasticadhaerens</name>
    <dbReference type="NCBI Taxonomy" id="2527974"/>
    <lineage>
        <taxon>Bacteria</taxon>
        <taxon>Pseudomonadati</taxon>
        <taxon>Planctomycetota</taxon>
        <taxon>Planctomycetia</taxon>
        <taxon>Isosphaerales</taxon>
        <taxon>Isosphaeraceae</taxon>
        <taxon>Tautonia</taxon>
    </lineage>
</organism>
<feature type="chain" id="PRO_5021996215" evidence="2">
    <location>
        <begin position="29"/>
        <end position="567"/>
    </location>
</feature>
<accession>A0A518GZV6</accession>
<dbReference type="SUPFAM" id="SSF56436">
    <property type="entry name" value="C-type lectin-like"/>
    <property type="match status" value="1"/>
</dbReference>
<dbReference type="PANTHER" id="PTHR23150">
    <property type="entry name" value="SULFATASE MODIFYING FACTOR 1, 2"/>
    <property type="match status" value="1"/>
</dbReference>
<dbReference type="Pfam" id="PF03781">
    <property type="entry name" value="FGE-sulfatase"/>
    <property type="match status" value="1"/>
</dbReference>
<dbReference type="RefSeq" id="WP_197446850.1">
    <property type="nucleotide sequence ID" value="NZ_CP036426.1"/>
</dbReference>
<keyword evidence="5" id="KW-1185">Reference proteome</keyword>
<dbReference type="InterPro" id="IPR005532">
    <property type="entry name" value="SUMF_dom"/>
</dbReference>
<evidence type="ECO:0000313" key="4">
    <source>
        <dbReference type="EMBL" id="QDV34123.1"/>
    </source>
</evidence>
<dbReference type="InterPro" id="IPR042095">
    <property type="entry name" value="SUMF_sf"/>
</dbReference>
<feature type="region of interest" description="Disordered" evidence="1">
    <location>
        <begin position="144"/>
        <end position="175"/>
    </location>
</feature>
<evidence type="ECO:0000259" key="3">
    <source>
        <dbReference type="Pfam" id="PF03781"/>
    </source>
</evidence>
<gene>
    <name evidence="4" type="ORF">ElP_20060</name>
</gene>
<dbReference type="KEGG" id="tpla:ElP_20060"/>
<sequence precursor="true">MTRPTTIRPLLGLILLGGPASVSTDAQAPVTLTRWEGPASPSSAGRAPGQAMFLLRARARWSPDAPGERDRYELRVTLPDGRVGRRPMRPEEGPGSLVVTFPVPADSVRNLLPEAVNVEVALVDPTTGTPMSNPLVADISRFPNPGPPPSRAPTGPFDWGRPLSPGESGSGALPRSCPGGWRFVRVASTPDRPGFFVATTEATNRQVADLLPDHDPDAGRSDEFSLDAPEQPAINLTPGRAEAYLAALREADPAGVPFRLPTRAEWERAARAGRNAAYWWGDAPVFPDGANFLGPEPGEEADTTAPESGSGDGFLANPWGLVHTFGNVAEWATGGDGGSAFSRMGGHFRSEPAQALEPPVVDDPAALGPDPYVGLRPAFDLDAATGAELIRRQLADDPELAGVGVSFDPDAASATLSGPVPGTEARRRASERLRSLWFLAAVVDEMRTPVRAPGRLASIGGVAGTPTPTRLLGRTILRVPVSASWDGPQPVAGSDWWLNVYGPGGAHWAYRLDAGEPGKPTLLLAIPAGLVGPDGTARVALSLGVPATSPEEPRVVSDLAMLKIRGG</sequence>
<name>A0A518GZV6_9BACT</name>
<feature type="signal peptide" evidence="2">
    <location>
        <begin position="1"/>
        <end position="28"/>
    </location>
</feature>